<gene>
    <name evidence="1" type="ORF">VOLCADRAFT_89857</name>
</gene>
<keyword evidence="2" id="KW-1185">Reference proteome</keyword>
<dbReference type="InParanoid" id="D8TSU5"/>
<dbReference type="EMBL" id="GL378335">
    <property type="protein sequence ID" value="EFJ49438.1"/>
    <property type="molecule type" value="Genomic_DNA"/>
</dbReference>
<dbReference type="RefSeq" id="XP_002949419.1">
    <property type="nucleotide sequence ID" value="XM_002949373.1"/>
</dbReference>
<sequence length="102" mass="11136">MKKVSTAISKQQPEKQVADSAVVSPFHLLPRNVLVGTCNGVLRGLVTSLLPLFVRMLAQDYQRTVRVLHLGGQKNWCMFVNLADLQETPAKMITVAPGPPAV</sequence>
<organism evidence="2">
    <name type="scientific">Volvox carteri f. nagariensis</name>
    <dbReference type="NCBI Taxonomy" id="3068"/>
    <lineage>
        <taxon>Eukaryota</taxon>
        <taxon>Viridiplantae</taxon>
        <taxon>Chlorophyta</taxon>
        <taxon>core chlorophytes</taxon>
        <taxon>Chlorophyceae</taxon>
        <taxon>CS clade</taxon>
        <taxon>Chlamydomonadales</taxon>
        <taxon>Volvocaceae</taxon>
        <taxon>Volvox</taxon>
    </lineage>
</organism>
<evidence type="ECO:0000313" key="1">
    <source>
        <dbReference type="EMBL" id="EFJ49438.1"/>
    </source>
</evidence>
<dbReference type="GeneID" id="9618695"/>
<reference evidence="1 2" key="1">
    <citation type="journal article" date="2010" name="Science">
        <title>Genomic analysis of organismal complexity in the multicellular green alga Volvox carteri.</title>
        <authorList>
            <person name="Prochnik S.E."/>
            <person name="Umen J."/>
            <person name="Nedelcu A.M."/>
            <person name="Hallmann A."/>
            <person name="Miller S.M."/>
            <person name="Nishii I."/>
            <person name="Ferris P."/>
            <person name="Kuo A."/>
            <person name="Mitros T."/>
            <person name="Fritz-Laylin L.K."/>
            <person name="Hellsten U."/>
            <person name="Chapman J."/>
            <person name="Simakov O."/>
            <person name="Rensing S.A."/>
            <person name="Terry A."/>
            <person name="Pangilinan J."/>
            <person name="Kapitonov V."/>
            <person name="Jurka J."/>
            <person name="Salamov A."/>
            <person name="Shapiro H."/>
            <person name="Schmutz J."/>
            <person name="Grimwood J."/>
            <person name="Lindquist E."/>
            <person name="Lucas S."/>
            <person name="Grigoriev I.V."/>
            <person name="Schmitt R."/>
            <person name="Kirk D."/>
            <person name="Rokhsar D.S."/>
        </authorList>
    </citation>
    <scope>NUCLEOTIDE SEQUENCE [LARGE SCALE GENOMIC DNA]</scope>
    <source>
        <strain evidence="2">f. Nagariensis / Eve</strain>
    </source>
</reference>
<dbReference type="KEGG" id="vcn:VOLCADRAFT_89857"/>
<dbReference type="Proteomes" id="UP000001058">
    <property type="component" value="Unassembled WGS sequence"/>
</dbReference>
<dbReference type="AlphaFoldDB" id="D8TSU5"/>
<name>D8TSU5_VOLCA</name>
<accession>D8TSU5</accession>
<proteinExistence type="predicted"/>
<dbReference type="OrthoDB" id="426136at2759"/>
<evidence type="ECO:0000313" key="2">
    <source>
        <dbReference type="Proteomes" id="UP000001058"/>
    </source>
</evidence>
<protein>
    <submittedName>
        <fullName evidence="1">Uncharacterized protein</fullName>
    </submittedName>
</protein>